<dbReference type="STRING" id="1041930.Mtc_0741"/>
<keyword evidence="1" id="KW-0472">Membrane</keyword>
<keyword evidence="1" id="KW-1133">Transmembrane helix</keyword>
<keyword evidence="1" id="KW-0812">Transmembrane</keyword>
<dbReference type="SUPFAM" id="SSF49452">
    <property type="entry name" value="Starch-binding domain-like"/>
    <property type="match status" value="1"/>
</dbReference>
<accession>H8I987</accession>
<sequence>MRFTCVLVALLLIFIAAAPALAEEYGSISGVVTSANNAAVPDAVVTLWAIVDGTPVFAAVPNNPQYTSNFSSTLPGAYTFTHVPAGRYNVTAAWGDYWYYTEVSLIGGTATANIVIPAYINVTALATPLPTPKTYYTYVPVEVSSPLPHATTRSPGLGALIALMAILIVAFSRKRP</sequence>
<dbReference type="Proteomes" id="UP000005233">
    <property type="component" value="Chromosome"/>
</dbReference>
<dbReference type="AlphaFoldDB" id="H8I987"/>
<dbReference type="Gene3D" id="2.60.40.1120">
    <property type="entry name" value="Carboxypeptidase-like, regulatory domain"/>
    <property type="match status" value="1"/>
</dbReference>
<organism evidence="2 3">
    <name type="scientific">Methanocella conradii (strain DSM 24694 / JCM 17849 / CGMCC 1.5162 / HZ254)</name>
    <dbReference type="NCBI Taxonomy" id="1041930"/>
    <lineage>
        <taxon>Archaea</taxon>
        <taxon>Methanobacteriati</taxon>
        <taxon>Methanobacteriota</taxon>
        <taxon>Stenosarchaea group</taxon>
        <taxon>Methanomicrobia</taxon>
        <taxon>Methanocellales</taxon>
        <taxon>Methanocellaceae</taxon>
        <taxon>Methanocella</taxon>
    </lineage>
</organism>
<name>H8I987_METCZ</name>
<protein>
    <recommendedName>
        <fullName evidence="4">Carboxypeptidase regulatory-like domain-containing protein</fullName>
    </recommendedName>
</protein>
<dbReference type="HOGENOM" id="CLU_1709120_0_0_2"/>
<dbReference type="KEGG" id="mez:Mtc_0741"/>
<gene>
    <name evidence="2" type="ordered locus">Mtc_0741</name>
</gene>
<evidence type="ECO:0000313" key="3">
    <source>
        <dbReference type="Proteomes" id="UP000005233"/>
    </source>
</evidence>
<evidence type="ECO:0000256" key="1">
    <source>
        <dbReference type="SAM" id="Phobius"/>
    </source>
</evidence>
<evidence type="ECO:0008006" key="4">
    <source>
        <dbReference type="Google" id="ProtNLM"/>
    </source>
</evidence>
<dbReference type="RefSeq" id="WP_014405344.1">
    <property type="nucleotide sequence ID" value="NC_017034.1"/>
</dbReference>
<dbReference type="EMBL" id="CP003243">
    <property type="protein sequence ID" value="AFC99505.1"/>
    <property type="molecule type" value="Genomic_DNA"/>
</dbReference>
<feature type="transmembrane region" description="Helical" evidence="1">
    <location>
        <begin position="154"/>
        <end position="172"/>
    </location>
</feature>
<reference evidence="2 3" key="1">
    <citation type="journal article" date="2012" name="J. Bacteriol.">
        <title>Complete genome sequence of a thermophilic methanogen, Methanocella conradii HZ254, isolated from Chinese rice field soil.</title>
        <authorList>
            <person name="Lu Z."/>
            <person name="Lu Y."/>
        </authorList>
    </citation>
    <scope>NUCLEOTIDE SEQUENCE [LARGE SCALE GENOMIC DNA]</scope>
    <source>
        <strain evidence="3">DSM 24694 / JCM 17849 / CGMCC 1.5162 / HZ254</strain>
    </source>
</reference>
<dbReference type="GO" id="GO:0030246">
    <property type="term" value="F:carbohydrate binding"/>
    <property type="evidence" value="ECO:0007669"/>
    <property type="project" value="InterPro"/>
</dbReference>
<dbReference type="eggNOG" id="arCOG03906">
    <property type="taxonomic scope" value="Archaea"/>
</dbReference>
<dbReference type="OrthoDB" id="380560at2157"/>
<dbReference type="GeneID" id="11970636"/>
<keyword evidence="3" id="KW-1185">Reference proteome</keyword>
<evidence type="ECO:0000313" key="2">
    <source>
        <dbReference type="EMBL" id="AFC99505.1"/>
    </source>
</evidence>
<dbReference type="InterPro" id="IPR013784">
    <property type="entry name" value="Carb-bd-like_fold"/>
</dbReference>
<proteinExistence type="predicted"/>